<dbReference type="FunFam" id="1.20.1160.11:FF:000001">
    <property type="entry name" value="Paired amphipathic helix protein Sin3"/>
    <property type="match status" value="1"/>
</dbReference>
<feature type="compositionally biased region" description="Low complexity" evidence="6">
    <location>
        <begin position="864"/>
        <end position="877"/>
    </location>
</feature>
<feature type="compositionally biased region" description="Basic and acidic residues" evidence="6">
    <location>
        <begin position="337"/>
        <end position="396"/>
    </location>
</feature>
<keyword evidence="4 5" id="KW-0539">Nucleus</keyword>
<feature type="compositionally biased region" description="Polar residues" evidence="6">
    <location>
        <begin position="807"/>
        <end position="816"/>
    </location>
</feature>
<feature type="compositionally biased region" description="Polar residues" evidence="6">
    <location>
        <begin position="17"/>
        <end position="26"/>
    </location>
</feature>
<dbReference type="GO" id="GO:0003714">
    <property type="term" value="F:transcription corepressor activity"/>
    <property type="evidence" value="ECO:0007669"/>
    <property type="project" value="InterPro"/>
</dbReference>
<evidence type="ECO:0000313" key="8">
    <source>
        <dbReference type="EMBL" id="CAI9278357.1"/>
    </source>
</evidence>
<keyword evidence="3" id="KW-0677">Repeat</keyword>
<reference evidence="8" key="1">
    <citation type="submission" date="2023-04" db="EMBL/GenBank/DDBJ databases">
        <authorList>
            <person name="Vijverberg K."/>
            <person name="Xiong W."/>
            <person name="Schranz E."/>
        </authorList>
    </citation>
    <scope>NUCLEOTIDE SEQUENCE</scope>
</reference>
<dbReference type="InterPro" id="IPR013194">
    <property type="entry name" value="HDAC_interact_dom"/>
</dbReference>
<dbReference type="InterPro" id="IPR003822">
    <property type="entry name" value="PAH"/>
</dbReference>
<gene>
    <name evidence="8" type="ORF">LSALG_LOCUS18229</name>
</gene>
<dbReference type="AlphaFoldDB" id="A0AA35YR04"/>
<dbReference type="SMART" id="SM00761">
    <property type="entry name" value="HDAC_interact"/>
    <property type="match status" value="1"/>
</dbReference>
<evidence type="ECO:0000313" key="9">
    <source>
        <dbReference type="Proteomes" id="UP001177003"/>
    </source>
</evidence>
<dbReference type="InterPro" id="IPR036600">
    <property type="entry name" value="PAH_sf"/>
</dbReference>
<name>A0AA35YR04_LACSI</name>
<dbReference type="GO" id="GO:0000785">
    <property type="term" value="C:chromatin"/>
    <property type="evidence" value="ECO:0007669"/>
    <property type="project" value="TreeGrafter"/>
</dbReference>
<dbReference type="EMBL" id="OX465080">
    <property type="protein sequence ID" value="CAI9278357.1"/>
    <property type="molecule type" value="Genomic_DNA"/>
</dbReference>
<dbReference type="PROSITE" id="PS51477">
    <property type="entry name" value="PAH"/>
    <property type="match status" value="3"/>
</dbReference>
<feature type="region of interest" description="Disordered" evidence="6">
    <location>
        <begin position="1"/>
        <end position="35"/>
    </location>
</feature>
<dbReference type="PANTHER" id="PTHR12346:SF65">
    <property type="entry name" value="HISTONE DEACETYLASE INTERACTING DOMAIN, SIN3-RELATED"/>
    <property type="match status" value="1"/>
</dbReference>
<organism evidence="8 9">
    <name type="scientific">Lactuca saligna</name>
    <name type="common">Willowleaf lettuce</name>
    <dbReference type="NCBI Taxonomy" id="75948"/>
    <lineage>
        <taxon>Eukaryota</taxon>
        <taxon>Viridiplantae</taxon>
        <taxon>Streptophyta</taxon>
        <taxon>Embryophyta</taxon>
        <taxon>Tracheophyta</taxon>
        <taxon>Spermatophyta</taxon>
        <taxon>Magnoliopsida</taxon>
        <taxon>eudicotyledons</taxon>
        <taxon>Gunneridae</taxon>
        <taxon>Pentapetalae</taxon>
        <taxon>asterids</taxon>
        <taxon>campanulids</taxon>
        <taxon>Asterales</taxon>
        <taxon>Asteraceae</taxon>
        <taxon>Cichorioideae</taxon>
        <taxon>Cichorieae</taxon>
        <taxon>Lactucinae</taxon>
        <taxon>Lactuca</taxon>
    </lineage>
</organism>
<feature type="region of interest" description="Disordered" evidence="6">
    <location>
        <begin position="308"/>
        <end position="411"/>
    </location>
</feature>
<protein>
    <recommendedName>
        <fullName evidence="7">Histone deacetylase interacting domain-containing protein</fullName>
    </recommendedName>
</protein>
<feature type="compositionally biased region" description="Acidic residues" evidence="6">
    <location>
        <begin position="920"/>
        <end position="931"/>
    </location>
</feature>
<dbReference type="Proteomes" id="UP001177003">
    <property type="component" value="Chromosome 4"/>
</dbReference>
<dbReference type="Pfam" id="PF16879">
    <property type="entry name" value="Sin3a_C"/>
    <property type="match status" value="1"/>
</dbReference>
<evidence type="ECO:0000256" key="3">
    <source>
        <dbReference type="ARBA" id="ARBA00022737"/>
    </source>
</evidence>
<feature type="compositionally biased region" description="Polar residues" evidence="6">
    <location>
        <begin position="825"/>
        <end position="835"/>
    </location>
</feature>
<evidence type="ECO:0000256" key="5">
    <source>
        <dbReference type="PROSITE-ProRule" id="PRU00810"/>
    </source>
</evidence>
<sequence length="1245" mass="143938">MEAWDEKGPPRKIHLSTAPSNRQSSVPGHPVHNNKRFQQDHDHLYSLDPCSLLPFSSLVFRFSICIQSQSLCINGEIEVKLKKIDDLFGDYSENEELLMVICREGSIVVNMRMKRSRDDDFSGSAFQLKPPINSESSGQPQMMNGGSGQKLTTNDALMYLKDVKDMFLDKKEKYSEFLDIMKDFKAQRVDTTGVIARVKELFKGHRKLILGFNTFLPKGFEITLSEEDEPHAKKPVEFEEAIQFVNKIKMRFQGDDRVYKSFLDILNMYRKENKPIKEVHQEVAALLHNQPDLLKEFTNFLPDSSAATSNQYVHSSRNHKPHPEDRSSPIGRIRPPPSEKKGVACHSEREASADMADPHHEEKFIKPEKEHKRHGDKEKVKREEREHHSQDRDSNHHQGSNRLAQKRKSTNALEDSVTELFHQDMRDQMICLREKVKERLHNSDDYQAFLKCIVHYCTENITRPQLQSLVNNLLGAHPDLMEEVNVFIDRSERTDDEDKIVSESKPSLLPNKDEYEAKPIHELDLSDCERCTPSYRLLPKNYPIPSVSQRTTIGDEVLNDHWVSVTSGSEDYSFKHMRKNQYEESLFRCEDDRFELDMLLESVNVTAKRVEELLDKINDNSIKTESVVRVEDHFTSLNLRCIERLYGDNGLDVMDVLKKNASLALPVVLTRLKQKQEEWARCRSDFNKVWAEIYAKNYHKSLDHRSFYFKQQDSKSLSAKALLAEIKEISEEKCRNENIYQHFTMKRQNSTPHQEFKYCDLDVHEDLYQLMKYYIPQNSTPEQFNKVMKIWTNFVEPMFNVPPRPPQSTNGNQDAAKTSKRQSEGKNVNTTTSVNGHHKVEKEEGELSPNGDFEEDNFAAFRETNTTTTTTNNNNNNRFREDDEIEGEESAHRSSCDSENGDGSGSETADVAGEDHADKDESEGEEGDENETLLPFSELFLDTVKPLAKYVPEVSRIVTNGPRVFYGSDSFYVFFRLHQTLYSRLEEAKEKSANDKWRGSSDKTPNDSYARFLDLLYNFLGGGIDSAKYEDECRTVLGTWAFPVFTLDKLIYKLSKQVLAIAGDEVDNKLLHLHAYENMRKPERFIDELYNANARVIVNDDNIYRFEHSLIPETNKQTQLAIWVMDTVCETSEPPAFSIDPNFTPFPIPTTQGKKKPGIFLKRNKRKYACEDEDLAMMHAMEGLRIVNRMECKINCVTYKISYVLDTEDSMVRRGRKKVNSQRFDEHQHEHDTHIMIGGIVSCKI</sequence>
<evidence type="ECO:0000256" key="2">
    <source>
        <dbReference type="ARBA" id="ARBA00022491"/>
    </source>
</evidence>
<proteinExistence type="predicted"/>
<accession>A0AA35YR04</accession>
<dbReference type="GO" id="GO:0000122">
    <property type="term" value="P:negative regulation of transcription by RNA polymerase II"/>
    <property type="evidence" value="ECO:0007669"/>
    <property type="project" value="TreeGrafter"/>
</dbReference>
<evidence type="ECO:0000256" key="4">
    <source>
        <dbReference type="ARBA" id="ARBA00023242"/>
    </source>
</evidence>
<comment type="subcellular location">
    <subcellularLocation>
        <location evidence="1 5">Nucleus</location>
    </subcellularLocation>
</comment>
<feature type="region of interest" description="Disordered" evidence="6">
    <location>
        <begin position="801"/>
        <end position="934"/>
    </location>
</feature>
<keyword evidence="9" id="KW-1185">Reference proteome</keyword>
<dbReference type="InterPro" id="IPR031693">
    <property type="entry name" value="Sin3_C"/>
</dbReference>
<dbReference type="InterPro" id="IPR039774">
    <property type="entry name" value="Sin3-like"/>
</dbReference>
<dbReference type="FunFam" id="1.20.1160.11:FF:000003">
    <property type="entry name" value="Paired amphipathic helix SIN3-like protein"/>
    <property type="match status" value="1"/>
</dbReference>
<feature type="domain" description="Histone deacetylase interacting" evidence="7">
    <location>
        <begin position="527"/>
        <end position="627"/>
    </location>
</feature>
<dbReference type="SUPFAM" id="SSF47762">
    <property type="entry name" value="PAH2 domain"/>
    <property type="match status" value="3"/>
</dbReference>
<evidence type="ECO:0000256" key="1">
    <source>
        <dbReference type="ARBA" id="ARBA00004123"/>
    </source>
</evidence>
<dbReference type="Pfam" id="PF02671">
    <property type="entry name" value="PAH"/>
    <property type="match status" value="3"/>
</dbReference>
<evidence type="ECO:0000256" key="6">
    <source>
        <dbReference type="SAM" id="MobiDB-lite"/>
    </source>
</evidence>
<dbReference type="PANTHER" id="PTHR12346">
    <property type="entry name" value="SIN3B-RELATED"/>
    <property type="match status" value="1"/>
</dbReference>
<evidence type="ECO:0000259" key="7">
    <source>
        <dbReference type="SMART" id="SM00761"/>
    </source>
</evidence>
<keyword evidence="2" id="KW-0678">Repressor</keyword>
<dbReference type="Gene3D" id="1.20.1160.11">
    <property type="entry name" value="Paired amphipathic helix"/>
    <property type="match status" value="3"/>
</dbReference>
<dbReference type="Pfam" id="PF08295">
    <property type="entry name" value="Sin3_corepress"/>
    <property type="match status" value="1"/>
</dbReference>
<dbReference type="GO" id="GO:0000118">
    <property type="term" value="C:histone deacetylase complex"/>
    <property type="evidence" value="ECO:0007669"/>
    <property type="project" value="TreeGrafter"/>
</dbReference>